<name>A0A7S3L1X3_9STRA</name>
<keyword evidence="2" id="KW-1133">Transmembrane helix</keyword>
<evidence type="ECO:0000256" key="2">
    <source>
        <dbReference type="SAM" id="Phobius"/>
    </source>
</evidence>
<dbReference type="PANTHER" id="PTHR34284:SF1">
    <property type="entry name" value="FG-GAP REPEAT-CONTAINING PROTEIN"/>
    <property type="match status" value="1"/>
</dbReference>
<reference evidence="3" key="1">
    <citation type="submission" date="2021-01" db="EMBL/GenBank/DDBJ databases">
        <authorList>
            <person name="Corre E."/>
            <person name="Pelletier E."/>
            <person name="Niang G."/>
            <person name="Scheremetjew M."/>
            <person name="Finn R."/>
            <person name="Kale V."/>
            <person name="Holt S."/>
            <person name="Cochrane G."/>
            <person name="Meng A."/>
            <person name="Brown T."/>
            <person name="Cohen L."/>
        </authorList>
    </citation>
    <scope>NUCLEOTIDE SEQUENCE</scope>
    <source>
        <strain evidence="3">CCMP127</strain>
    </source>
</reference>
<evidence type="ECO:0000256" key="1">
    <source>
        <dbReference type="SAM" id="MobiDB-lite"/>
    </source>
</evidence>
<proteinExistence type="predicted"/>
<feature type="region of interest" description="Disordered" evidence="1">
    <location>
        <begin position="451"/>
        <end position="479"/>
    </location>
</feature>
<dbReference type="PANTHER" id="PTHR34284">
    <property type="entry name" value="FG-GAP REPEAT-CONTAINING PROTEIN"/>
    <property type="match status" value="1"/>
</dbReference>
<gene>
    <name evidence="3" type="ORF">ACOF00016_LOCUS4369</name>
</gene>
<dbReference type="InterPro" id="IPR028994">
    <property type="entry name" value="Integrin_alpha_N"/>
</dbReference>
<dbReference type="EMBL" id="HBIM01005117">
    <property type="protein sequence ID" value="CAE0406504.1"/>
    <property type="molecule type" value="Transcribed_RNA"/>
</dbReference>
<dbReference type="AlphaFoldDB" id="A0A7S3L1X3"/>
<keyword evidence="2" id="KW-0812">Transmembrane</keyword>
<dbReference type="SUPFAM" id="SSF50998">
    <property type="entry name" value="Quinoprotein alcohol dehydrogenase-like"/>
    <property type="match status" value="1"/>
</dbReference>
<evidence type="ECO:0000313" key="3">
    <source>
        <dbReference type="EMBL" id="CAE0406504.1"/>
    </source>
</evidence>
<feature type="region of interest" description="Disordered" evidence="1">
    <location>
        <begin position="380"/>
        <end position="404"/>
    </location>
</feature>
<feature type="compositionally biased region" description="Basic residues" evidence="1">
    <location>
        <begin position="456"/>
        <end position="476"/>
    </location>
</feature>
<dbReference type="SUPFAM" id="SSF69318">
    <property type="entry name" value="Integrin alpha N-terminal domain"/>
    <property type="match status" value="1"/>
</dbReference>
<protein>
    <submittedName>
        <fullName evidence="3">Uncharacterized protein</fullName>
    </submittedName>
</protein>
<sequence length="780" mass="86699">MIRVRDVLAVLASIYLTRMAWDDPSESIAATAHLSFYVAREEADNKNKDGSSSSSSSSSMTRYLTPVLLDVDGDGAAEGLASPVFYAADKEWKLQILDLKPAAVHSQDKTHVAPFQPALLYESEAIVMEEFVMEDLQPISMTTGQVLLKHDSSQQDGPNKQLKDNKYNGIVLGDKNRKYFCGNDWHDASQKCSTPCPGGQASECPSGERCFADTPCDIAQVLEKDTQSSRNKQDTIISIDDLYVTPAGGLPSIFTLWSSGTVTMHSLTANATESRGSKRRPPASKLKVKPMWSTHVMKGGKRPYAWSDLHVTYLDAIDAGNLDGMLLVQAAVDFFPPQRDNATVEDHPDDLETMLFLTALDGRTGKIIWEADVLKSYSDQERDAPLPVEPGTSSSARRRSGIPFNMDENGSGLATNCLHNYRRSLLTSGALPYLYWGDEDAVVHALHFETQPQTKPHAKAKNGHKHNHHQQPHRGKPNVVVSKTHRGIQVRSLRNGRSLCHVSLWHETLYADLNHDGVLDATFMMTGKHRLPGEDETADMSEDEKWIYKLMLRVVEDEEARVQSRRDQRYHHVCHSMTLSGIPPREELFTYPMCELDHEHNEELLETEPGPPLAVEAMRGKGHDLILAVNNGILHRVRSNGRKQWELYGRYHENFPTWEDGSYTLIDRIDAKKVIPSTRPVVVTGDNSMALVAPRSGVLLSTAAFPQPVTQRPVLVDFNGDGTTDLIVTTGDAFWGYHVSVRTGSSVFFRIAVGLLLMGVMLALLRNRFGPKPGKRSTDA</sequence>
<keyword evidence="2" id="KW-0472">Membrane</keyword>
<accession>A0A7S3L1X3</accession>
<dbReference type="InterPro" id="IPR011047">
    <property type="entry name" value="Quinoprotein_ADH-like_sf"/>
</dbReference>
<feature type="transmembrane region" description="Helical" evidence="2">
    <location>
        <begin position="747"/>
        <end position="765"/>
    </location>
</feature>
<organism evidence="3">
    <name type="scientific">Amphora coffeiformis</name>
    <dbReference type="NCBI Taxonomy" id="265554"/>
    <lineage>
        <taxon>Eukaryota</taxon>
        <taxon>Sar</taxon>
        <taxon>Stramenopiles</taxon>
        <taxon>Ochrophyta</taxon>
        <taxon>Bacillariophyta</taxon>
        <taxon>Bacillariophyceae</taxon>
        <taxon>Bacillariophycidae</taxon>
        <taxon>Thalassiophysales</taxon>
        <taxon>Catenulaceae</taxon>
        <taxon>Amphora</taxon>
    </lineage>
</organism>